<dbReference type="InterPro" id="IPR009057">
    <property type="entry name" value="Homeodomain-like_sf"/>
</dbReference>
<accession>A0ABR5ICW5</accession>
<dbReference type="EMBL" id="LDTZ01000016">
    <property type="protein sequence ID" value="KNA91433.1"/>
    <property type="molecule type" value="Genomic_DNA"/>
</dbReference>
<evidence type="ECO:0000256" key="2">
    <source>
        <dbReference type="PROSITE-ProRule" id="PRU00335"/>
    </source>
</evidence>
<organism evidence="4 5">
    <name type="scientific">Gordonia jacobaea</name>
    <dbReference type="NCBI Taxonomy" id="122202"/>
    <lineage>
        <taxon>Bacteria</taxon>
        <taxon>Bacillati</taxon>
        <taxon>Actinomycetota</taxon>
        <taxon>Actinomycetes</taxon>
        <taxon>Mycobacteriales</taxon>
        <taxon>Gordoniaceae</taxon>
        <taxon>Gordonia</taxon>
    </lineage>
</organism>
<comment type="caution">
    <text evidence="4">The sequence shown here is derived from an EMBL/GenBank/DDBJ whole genome shotgun (WGS) entry which is preliminary data.</text>
</comment>
<evidence type="ECO:0000313" key="4">
    <source>
        <dbReference type="EMBL" id="KNA91433.1"/>
    </source>
</evidence>
<keyword evidence="1 2" id="KW-0238">DNA-binding</keyword>
<dbReference type="PROSITE" id="PS50977">
    <property type="entry name" value="HTH_TETR_2"/>
    <property type="match status" value="1"/>
</dbReference>
<proteinExistence type="predicted"/>
<dbReference type="RefSeq" id="WP_049698762.1">
    <property type="nucleotide sequence ID" value="NZ_LDTZ01000016.1"/>
</dbReference>
<sequence length="204" mass="22239">MVVSAKGTRLNKRGIETRRQVIDAAIDALAAARGGDPVSANLVARQAGVTWGTMQHQFGDVDGLWAAVLDHIVDVWQPAPDPLDATMSAPERIEIMVERFWRALAAREGRAVENLRQMLPGDPSALEKSYPATAAAMAAWEQRWAAAYARFFDGLDVDATKSQRVQSFLPGALRGLWSESNLSTYTDVEAGRRGLVEAIVAYLC</sequence>
<keyword evidence="5" id="KW-1185">Reference proteome</keyword>
<reference evidence="4 5" key="1">
    <citation type="submission" date="2015-05" db="EMBL/GenBank/DDBJ databases">
        <title>Draft genome sequence of the bacterium Gordonia jacobaea a new member of the Gordonia genus.</title>
        <authorList>
            <person name="Jimenez-Galisteo G."/>
            <person name="Dominguez A."/>
            <person name="Munoz E."/>
            <person name="Vinas M."/>
        </authorList>
    </citation>
    <scope>NUCLEOTIDE SEQUENCE [LARGE SCALE GENOMIC DNA]</scope>
    <source>
        <strain evidence="5">mv1</strain>
    </source>
</reference>
<dbReference type="Proteomes" id="UP000037247">
    <property type="component" value="Unassembled WGS sequence"/>
</dbReference>
<dbReference type="Gene3D" id="1.10.357.10">
    <property type="entry name" value="Tetracycline Repressor, domain 2"/>
    <property type="match status" value="1"/>
</dbReference>
<protein>
    <submittedName>
        <fullName evidence="4">TetR family transcriptional regulator</fullName>
    </submittedName>
</protein>
<gene>
    <name evidence="4" type="ORF">ABW18_09505</name>
</gene>
<feature type="domain" description="HTH tetR-type" evidence="3">
    <location>
        <begin position="16"/>
        <end position="76"/>
    </location>
</feature>
<evidence type="ECO:0000256" key="1">
    <source>
        <dbReference type="ARBA" id="ARBA00023125"/>
    </source>
</evidence>
<dbReference type="InterPro" id="IPR001647">
    <property type="entry name" value="HTH_TetR"/>
</dbReference>
<dbReference type="SUPFAM" id="SSF46689">
    <property type="entry name" value="Homeodomain-like"/>
    <property type="match status" value="1"/>
</dbReference>
<feature type="DNA-binding region" description="H-T-H motif" evidence="2">
    <location>
        <begin position="39"/>
        <end position="58"/>
    </location>
</feature>
<evidence type="ECO:0000259" key="3">
    <source>
        <dbReference type="PROSITE" id="PS50977"/>
    </source>
</evidence>
<evidence type="ECO:0000313" key="5">
    <source>
        <dbReference type="Proteomes" id="UP000037247"/>
    </source>
</evidence>
<name>A0ABR5ICW5_9ACTN</name>